<sequence>MDLVTISKYINIGYYLLIPILVGVFLGVYIDSKFATKPRYTLVFLLLGTALTIYNLFNLSKKDNA</sequence>
<evidence type="ECO:0000313" key="3">
    <source>
        <dbReference type="Proteomes" id="UP000177141"/>
    </source>
</evidence>
<reference evidence="2 3" key="1">
    <citation type="journal article" date="2016" name="Nat. Commun.">
        <title>Thousands of microbial genomes shed light on interconnected biogeochemical processes in an aquifer system.</title>
        <authorList>
            <person name="Anantharaman K."/>
            <person name="Brown C.T."/>
            <person name="Hug L.A."/>
            <person name="Sharon I."/>
            <person name="Castelle C.J."/>
            <person name="Probst A.J."/>
            <person name="Thomas B.C."/>
            <person name="Singh A."/>
            <person name="Wilkins M.J."/>
            <person name="Karaoz U."/>
            <person name="Brodie E.L."/>
            <person name="Williams K.H."/>
            <person name="Hubbard S.S."/>
            <person name="Banfield J.F."/>
        </authorList>
    </citation>
    <scope>NUCLEOTIDE SEQUENCE [LARGE SCALE GENOMIC DNA]</scope>
</reference>
<evidence type="ECO:0000313" key="2">
    <source>
        <dbReference type="EMBL" id="OGK48192.1"/>
    </source>
</evidence>
<feature type="transmembrane region" description="Helical" evidence="1">
    <location>
        <begin position="42"/>
        <end position="60"/>
    </location>
</feature>
<dbReference type="AlphaFoldDB" id="A0A1F7IXT3"/>
<comment type="caution">
    <text evidence="2">The sequence shown here is derived from an EMBL/GenBank/DDBJ whole genome shotgun (WGS) entry which is preliminary data.</text>
</comment>
<evidence type="ECO:0000256" key="1">
    <source>
        <dbReference type="SAM" id="Phobius"/>
    </source>
</evidence>
<accession>A0A1F7IXT3</accession>
<keyword evidence="1" id="KW-1133">Transmembrane helix</keyword>
<dbReference type="STRING" id="1802061.A3A93_05600"/>
<organism evidence="2 3">
    <name type="scientific">Candidatus Roizmanbacteria bacterium RIFCSPLOWO2_01_FULL_38_12</name>
    <dbReference type="NCBI Taxonomy" id="1802061"/>
    <lineage>
        <taxon>Bacteria</taxon>
        <taxon>Candidatus Roizmaniibacteriota</taxon>
    </lineage>
</organism>
<dbReference type="Proteomes" id="UP000177141">
    <property type="component" value="Unassembled WGS sequence"/>
</dbReference>
<protein>
    <recommendedName>
        <fullName evidence="4">F0F1 ATP synthase subunit</fullName>
    </recommendedName>
</protein>
<dbReference type="InterPro" id="IPR032820">
    <property type="entry name" value="ATPase_put"/>
</dbReference>
<keyword evidence="1" id="KW-0472">Membrane</keyword>
<feature type="transmembrane region" description="Helical" evidence="1">
    <location>
        <begin position="12"/>
        <end position="30"/>
    </location>
</feature>
<evidence type="ECO:0008006" key="4">
    <source>
        <dbReference type="Google" id="ProtNLM"/>
    </source>
</evidence>
<gene>
    <name evidence="2" type="ORF">A3A93_05600</name>
</gene>
<dbReference type="EMBL" id="MGAL01000019">
    <property type="protein sequence ID" value="OGK48192.1"/>
    <property type="molecule type" value="Genomic_DNA"/>
</dbReference>
<keyword evidence="1" id="KW-0812">Transmembrane</keyword>
<name>A0A1F7IXT3_9BACT</name>
<proteinExistence type="predicted"/>
<dbReference type="Pfam" id="PF09527">
    <property type="entry name" value="ATPase_gene1"/>
    <property type="match status" value="1"/>
</dbReference>